<gene>
    <name evidence="5" type="ORF">G0P99_06570</name>
</gene>
<dbReference type="InterPro" id="IPR018060">
    <property type="entry name" value="HTH_AraC"/>
</dbReference>
<dbReference type="Pfam" id="PF12833">
    <property type="entry name" value="HTH_18"/>
    <property type="match status" value="1"/>
</dbReference>
<accession>A0A6B2NRX2</accession>
<dbReference type="Gene3D" id="1.10.10.60">
    <property type="entry name" value="Homeodomain-like"/>
    <property type="match status" value="1"/>
</dbReference>
<dbReference type="GO" id="GO:0000976">
    <property type="term" value="F:transcription cis-regulatory region binding"/>
    <property type="evidence" value="ECO:0007669"/>
    <property type="project" value="TreeGrafter"/>
</dbReference>
<sequence>MHAVSQQVTTQRVGPLSELPGVLRDLGADVEAIFEGSGIDPDAITPDLRMPFPDLLKLLDRAARMSGCPHLGLLFGARFEVVKHHGLIGELMHTAPTLKQALVDCVTWQLGYSSGAIVYLNNLGDEYAVGYGTYEVSAPGTRVLYDVIVCIALRMVHELSNGTVKPIEAHFAHSQDTDPTTYRRLLKLPVFFNQNRTCIIVDKSAMRIIPPHANAEAREKLIGVIEHRIWDRKPSLSEKVSHAIRHSLHYDGPTMTTVASKLAIHPRTLRRRLADEGNTFEALRDTVRYAVAREMLELTKVPVAEISDFLAFASPGVFSTAFRRWSGLSPLTWRRHTLTSRSVL</sequence>
<keyword evidence="3" id="KW-0804">Transcription</keyword>
<evidence type="ECO:0000256" key="3">
    <source>
        <dbReference type="ARBA" id="ARBA00023163"/>
    </source>
</evidence>
<proteinExistence type="predicted"/>
<dbReference type="GO" id="GO:0005829">
    <property type="term" value="C:cytosol"/>
    <property type="evidence" value="ECO:0007669"/>
    <property type="project" value="TreeGrafter"/>
</dbReference>
<dbReference type="GO" id="GO:0003700">
    <property type="term" value="F:DNA-binding transcription factor activity"/>
    <property type="evidence" value="ECO:0007669"/>
    <property type="project" value="InterPro"/>
</dbReference>
<keyword evidence="1" id="KW-0805">Transcription regulation</keyword>
<evidence type="ECO:0000256" key="2">
    <source>
        <dbReference type="ARBA" id="ARBA00023125"/>
    </source>
</evidence>
<organism evidence="5">
    <name type="scientific">Ruegeria sp. PrR005</name>
    <dbReference type="NCBI Taxonomy" id="2706882"/>
    <lineage>
        <taxon>Bacteria</taxon>
        <taxon>Pseudomonadati</taxon>
        <taxon>Pseudomonadota</taxon>
        <taxon>Alphaproteobacteria</taxon>
        <taxon>Rhodobacterales</taxon>
        <taxon>Roseobacteraceae</taxon>
        <taxon>Ruegeria</taxon>
    </lineage>
</organism>
<dbReference type="InterPro" id="IPR032687">
    <property type="entry name" value="AraC-type_N"/>
</dbReference>
<comment type="caution">
    <text evidence="5">The sequence shown here is derived from an EMBL/GenBank/DDBJ whole genome shotgun (WGS) entry which is preliminary data.</text>
</comment>
<dbReference type="PANTHER" id="PTHR47894">
    <property type="entry name" value="HTH-TYPE TRANSCRIPTIONAL REGULATOR GADX"/>
    <property type="match status" value="1"/>
</dbReference>
<dbReference type="InterPro" id="IPR009057">
    <property type="entry name" value="Homeodomain-like_sf"/>
</dbReference>
<evidence type="ECO:0000313" key="5">
    <source>
        <dbReference type="EMBL" id="NDW44615.1"/>
    </source>
</evidence>
<dbReference type="EMBL" id="JAAGOX010000011">
    <property type="protein sequence ID" value="NDW44615.1"/>
    <property type="molecule type" value="Genomic_DNA"/>
</dbReference>
<dbReference type="PROSITE" id="PS01124">
    <property type="entry name" value="HTH_ARAC_FAMILY_2"/>
    <property type="match status" value="1"/>
</dbReference>
<dbReference type="SMART" id="SM00342">
    <property type="entry name" value="HTH_ARAC"/>
    <property type="match status" value="1"/>
</dbReference>
<dbReference type="SUPFAM" id="SSF46689">
    <property type="entry name" value="Homeodomain-like"/>
    <property type="match status" value="1"/>
</dbReference>
<dbReference type="AlphaFoldDB" id="A0A6B2NRX2"/>
<reference evidence="5" key="1">
    <citation type="submission" date="2020-02" db="EMBL/GenBank/DDBJ databases">
        <title>Delineation of the pyrene-degrading pathway in Roseobacter clade bacteria by genomic analysis.</title>
        <authorList>
            <person name="Zhou H."/>
            <person name="Wang H."/>
        </authorList>
    </citation>
    <scope>NUCLEOTIDE SEQUENCE</scope>
    <source>
        <strain evidence="5">PrR005</strain>
    </source>
</reference>
<dbReference type="RefSeq" id="WP_164128599.1">
    <property type="nucleotide sequence ID" value="NZ_JAAGOX010000011.1"/>
</dbReference>
<evidence type="ECO:0000256" key="1">
    <source>
        <dbReference type="ARBA" id="ARBA00023015"/>
    </source>
</evidence>
<evidence type="ECO:0000259" key="4">
    <source>
        <dbReference type="PROSITE" id="PS01124"/>
    </source>
</evidence>
<protein>
    <submittedName>
        <fullName evidence="5">AraC family transcriptional regulator</fullName>
    </submittedName>
</protein>
<name>A0A6B2NRX2_9RHOB</name>
<keyword evidence="2" id="KW-0238">DNA-binding</keyword>
<feature type="domain" description="HTH araC/xylS-type" evidence="4">
    <location>
        <begin position="238"/>
        <end position="336"/>
    </location>
</feature>
<dbReference type="Pfam" id="PF12625">
    <property type="entry name" value="Arabinose_bd"/>
    <property type="match status" value="1"/>
</dbReference>
<dbReference type="PANTHER" id="PTHR47894:SF4">
    <property type="entry name" value="HTH-TYPE TRANSCRIPTIONAL REGULATOR GADX"/>
    <property type="match status" value="1"/>
</dbReference>